<protein>
    <submittedName>
        <fullName evidence="2">Uncharacterized protein</fullName>
    </submittedName>
</protein>
<feature type="compositionally biased region" description="Low complexity" evidence="1">
    <location>
        <begin position="94"/>
        <end position="119"/>
    </location>
</feature>
<feature type="compositionally biased region" description="Basic residues" evidence="1">
    <location>
        <begin position="1"/>
        <end position="15"/>
    </location>
</feature>
<accession>A0ABQ9X1Z0</accession>
<dbReference type="EMBL" id="JARBJD010000250">
    <property type="protein sequence ID" value="KAK2945712.1"/>
    <property type="molecule type" value="Genomic_DNA"/>
</dbReference>
<proteinExistence type="predicted"/>
<feature type="compositionally biased region" description="Polar residues" evidence="1">
    <location>
        <begin position="122"/>
        <end position="132"/>
    </location>
</feature>
<sequence>MKHRRSPKRRKRRTLPNRPPSPTSLSPSCLGWRSPNSIFGHSRANPATSQSEFRTRRAAPTSLRSSTIHPPQPTPTARQQTTKVPRQPRRASSKRSSTTLRLSTETSARRLSTSLASRSTRPHSATTTSDVLRQTASGRRWRMLCFSFRSAGGTCRLCSRLGRSTAWSDC</sequence>
<comment type="caution">
    <text evidence="2">The sequence shown here is derived from an EMBL/GenBank/DDBJ whole genome shotgun (WGS) entry which is preliminary data.</text>
</comment>
<reference evidence="2 3" key="1">
    <citation type="journal article" date="2022" name="bioRxiv">
        <title>Genomics of Preaxostyla Flagellates Illuminates Evolutionary Transitions and the Path Towards Mitochondrial Loss.</title>
        <authorList>
            <person name="Novak L.V.F."/>
            <person name="Treitli S.C."/>
            <person name="Pyrih J."/>
            <person name="Halakuc P."/>
            <person name="Pipaliya S.V."/>
            <person name="Vacek V."/>
            <person name="Brzon O."/>
            <person name="Soukal P."/>
            <person name="Eme L."/>
            <person name="Dacks J.B."/>
            <person name="Karnkowska A."/>
            <person name="Elias M."/>
            <person name="Hampl V."/>
        </authorList>
    </citation>
    <scope>NUCLEOTIDE SEQUENCE [LARGE SCALE GENOMIC DNA]</scope>
    <source>
        <strain evidence="2">NAU3</strain>
        <tissue evidence="2">Gut</tissue>
    </source>
</reference>
<name>A0ABQ9X1Z0_9EUKA</name>
<dbReference type="Proteomes" id="UP001281761">
    <property type="component" value="Unassembled WGS sequence"/>
</dbReference>
<evidence type="ECO:0000313" key="3">
    <source>
        <dbReference type="Proteomes" id="UP001281761"/>
    </source>
</evidence>
<feature type="compositionally biased region" description="Polar residues" evidence="1">
    <location>
        <begin position="34"/>
        <end position="52"/>
    </location>
</feature>
<gene>
    <name evidence="2" type="ORF">BLNAU_19381</name>
</gene>
<keyword evidence="3" id="KW-1185">Reference proteome</keyword>
<feature type="region of interest" description="Disordered" evidence="1">
    <location>
        <begin position="1"/>
        <end position="132"/>
    </location>
</feature>
<evidence type="ECO:0000256" key="1">
    <source>
        <dbReference type="SAM" id="MobiDB-lite"/>
    </source>
</evidence>
<evidence type="ECO:0000313" key="2">
    <source>
        <dbReference type="EMBL" id="KAK2945712.1"/>
    </source>
</evidence>
<organism evidence="2 3">
    <name type="scientific">Blattamonas nauphoetae</name>
    <dbReference type="NCBI Taxonomy" id="2049346"/>
    <lineage>
        <taxon>Eukaryota</taxon>
        <taxon>Metamonada</taxon>
        <taxon>Preaxostyla</taxon>
        <taxon>Oxymonadida</taxon>
        <taxon>Blattamonas</taxon>
    </lineage>
</organism>